<gene>
    <name evidence="9" type="ORF">CJ305_16175</name>
</gene>
<feature type="domain" description="ComEC/Rec2-related protein" evidence="7">
    <location>
        <begin position="233"/>
        <end position="502"/>
    </location>
</feature>
<keyword evidence="2" id="KW-1003">Cell membrane</keyword>
<proteinExistence type="predicted"/>
<protein>
    <recommendedName>
        <fullName evidence="11">Competence protein</fullName>
    </recommendedName>
</protein>
<feature type="transmembrane region" description="Helical" evidence="6">
    <location>
        <begin position="288"/>
        <end position="311"/>
    </location>
</feature>
<feature type="transmembrane region" description="Helical" evidence="6">
    <location>
        <begin position="416"/>
        <end position="443"/>
    </location>
</feature>
<dbReference type="InterPro" id="IPR052159">
    <property type="entry name" value="Competence_DNA_uptake"/>
</dbReference>
<dbReference type="EMBL" id="NQXA01000018">
    <property type="protein sequence ID" value="PHQ28173.1"/>
    <property type="molecule type" value="Genomic_DNA"/>
</dbReference>
<evidence type="ECO:0000313" key="9">
    <source>
        <dbReference type="EMBL" id="PHQ28173.1"/>
    </source>
</evidence>
<dbReference type="Pfam" id="PF13567">
    <property type="entry name" value="DUF4131"/>
    <property type="match status" value="1"/>
</dbReference>
<dbReference type="NCBIfam" id="TIGR00360">
    <property type="entry name" value="ComEC_N-term"/>
    <property type="match status" value="1"/>
</dbReference>
<evidence type="ECO:0000256" key="6">
    <source>
        <dbReference type="SAM" id="Phobius"/>
    </source>
</evidence>
<comment type="subcellular location">
    <subcellularLocation>
        <location evidence="1">Cell membrane</location>
        <topology evidence="1">Multi-pass membrane protein</topology>
    </subcellularLocation>
</comment>
<evidence type="ECO:0000256" key="2">
    <source>
        <dbReference type="ARBA" id="ARBA00022475"/>
    </source>
</evidence>
<dbReference type="OrthoDB" id="9761531at2"/>
<sequence>MKGLNTSLLLILAGLIVGIVSGKLHSFSLSSILLAQATAFIFFLLIHLIFLRKKSVLTGIAAFLLFGSIGLSVYTLSSPLLSEQHYLNQPKITPRANLVIVLDEQLAPGNSQARFIGKMLELNGKTTTGKVLLSIPRDTSANTTNLETGNVLYVNASLQTEFPMQAPYQFDYGSYLRNKGIFGQIRLERDSFIKFTEKENSSEYSAHGFRSYLKSKLNRYQLSPDTKAITYALLLGERQDLSPQLRQSYVDAGVIHILAVSGLHVGILMLLVQFLLKPLGNSKKTRLVRLLIVLTTIWLFAILTGLSPSVLRAATMFSFLQIGLVYSQRRSGYNALIASALILLLISPRLLFEVGFQLSYAAVFFIMWLYPKIENLWLPKPKILRYYWQLICVSLAAQVGVLPLSLYYFHQFPGLFLLANMVVLPILGFILIYGIGILILAVLNLLPDFLIRVYDFILQLLNSFIELIAQADPFILKSIYFPLILIPVCYMLIFCLGRLIQKRNYTRLSGLLIAGAILPLTLLVLKLKQKEEFYILNSYRTTSLANVGSSNHLVFHLNDEKMDLSRITKGFTENLQLQNITTERLKPIYNTPEGPLLLVDSLGIYELNELKPQYILLIQSPKINLDRLITYFPQAILIADASNYKSYVKRWEATCEKRKIPFHSTYEKGFYSLE</sequence>
<dbReference type="Pfam" id="PF03772">
    <property type="entry name" value="Competence"/>
    <property type="match status" value="1"/>
</dbReference>
<evidence type="ECO:0000259" key="7">
    <source>
        <dbReference type="Pfam" id="PF03772"/>
    </source>
</evidence>
<feature type="domain" description="DUF4131" evidence="8">
    <location>
        <begin position="33"/>
        <end position="189"/>
    </location>
</feature>
<dbReference type="InterPro" id="IPR025405">
    <property type="entry name" value="DUF4131"/>
</dbReference>
<feature type="transmembrane region" description="Helical" evidence="6">
    <location>
        <begin position="253"/>
        <end position="276"/>
    </location>
</feature>
<feature type="transmembrane region" description="Helical" evidence="6">
    <location>
        <begin position="331"/>
        <end position="347"/>
    </location>
</feature>
<evidence type="ECO:0000313" key="10">
    <source>
        <dbReference type="Proteomes" id="UP000229433"/>
    </source>
</evidence>
<dbReference type="AlphaFoldDB" id="A0A2G1VN39"/>
<evidence type="ECO:0000256" key="5">
    <source>
        <dbReference type="ARBA" id="ARBA00023136"/>
    </source>
</evidence>
<keyword evidence="4 6" id="KW-1133">Transmembrane helix</keyword>
<keyword evidence="3 6" id="KW-0812">Transmembrane</keyword>
<evidence type="ECO:0008006" key="11">
    <source>
        <dbReference type="Google" id="ProtNLM"/>
    </source>
</evidence>
<organism evidence="9 10">
    <name type="scientific">Leeuwenhoekiella nanhaiensis</name>
    <dbReference type="NCBI Taxonomy" id="1655491"/>
    <lineage>
        <taxon>Bacteria</taxon>
        <taxon>Pseudomonadati</taxon>
        <taxon>Bacteroidota</taxon>
        <taxon>Flavobacteriia</taxon>
        <taxon>Flavobacteriales</taxon>
        <taxon>Flavobacteriaceae</taxon>
        <taxon>Leeuwenhoekiella</taxon>
    </lineage>
</organism>
<reference evidence="9 10" key="1">
    <citation type="submission" date="2017-08" db="EMBL/GenBank/DDBJ databases">
        <title>The whole genome shortgun sequences of strain Leeuwenhoekiella nanhaiensis G18 from the South China Sea.</title>
        <authorList>
            <person name="Liu Q."/>
        </authorList>
    </citation>
    <scope>NUCLEOTIDE SEQUENCE [LARGE SCALE GENOMIC DNA]</scope>
    <source>
        <strain evidence="9 10">G18</strain>
    </source>
</reference>
<keyword evidence="10" id="KW-1185">Reference proteome</keyword>
<keyword evidence="5 6" id="KW-0472">Membrane</keyword>
<feature type="transmembrane region" description="Helical" evidence="6">
    <location>
        <begin position="386"/>
        <end position="409"/>
    </location>
</feature>
<dbReference type="PANTHER" id="PTHR30619">
    <property type="entry name" value="DNA INTERNALIZATION/COMPETENCE PROTEIN COMEC/REC2"/>
    <property type="match status" value="1"/>
</dbReference>
<feature type="transmembrane region" description="Helical" evidence="6">
    <location>
        <begin position="32"/>
        <end position="51"/>
    </location>
</feature>
<dbReference type="Proteomes" id="UP000229433">
    <property type="component" value="Unassembled WGS sequence"/>
</dbReference>
<feature type="transmembrane region" description="Helical" evidence="6">
    <location>
        <begin position="480"/>
        <end position="500"/>
    </location>
</feature>
<dbReference type="GO" id="GO:0005886">
    <property type="term" value="C:plasma membrane"/>
    <property type="evidence" value="ECO:0007669"/>
    <property type="project" value="UniProtKB-SubCell"/>
</dbReference>
<feature type="transmembrane region" description="Helical" evidence="6">
    <location>
        <begin position="506"/>
        <end position="525"/>
    </location>
</feature>
<evidence type="ECO:0000259" key="8">
    <source>
        <dbReference type="Pfam" id="PF13567"/>
    </source>
</evidence>
<feature type="transmembrane region" description="Helical" evidence="6">
    <location>
        <begin position="354"/>
        <end position="371"/>
    </location>
</feature>
<dbReference type="PANTHER" id="PTHR30619:SF1">
    <property type="entry name" value="RECOMBINATION PROTEIN 2"/>
    <property type="match status" value="1"/>
</dbReference>
<evidence type="ECO:0000256" key="1">
    <source>
        <dbReference type="ARBA" id="ARBA00004651"/>
    </source>
</evidence>
<dbReference type="RefSeq" id="WP_099647348.1">
    <property type="nucleotide sequence ID" value="NZ_KZ319299.1"/>
</dbReference>
<dbReference type="InterPro" id="IPR004477">
    <property type="entry name" value="ComEC_N"/>
</dbReference>
<accession>A0A2G1VN39</accession>
<evidence type="ECO:0000256" key="4">
    <source>
        <dbReference type="ARBA" id="ARBA00022989"/>
    </source>
</evidence>
<feature type="transmembrane region" description="Helical" evidence="6">
    <location>
        <begin position="56"/>
        <end position="76"/>
    </location>
</feature>
<evidence type="ECO:0000256" key="3">
    <source>
        <dbReference type="ARBA" id="ARBA00022692"/>
    </source>
</evidence>
<name>A0A2G1VN39_9FLAO</name>
<comment type="caution">
    <text evidence="9">The sequence shown here is derived from an EMBL/GenBank/DDBJ whole genome shotgun (WGS) entry which is preliminary data.</text>
</comment>